<accession>A0A3N4M9I9</accession>
<evidence type="ECO:0000256" key="3">
    <source>
        <dbReference type="ARBA" id="ARBA00023163"/>
    </source>
</evidence>
<dbReference type="OrthoDB" id="9793451at2"/>
<dbReference type="Gene3D" id="1.10.10.60">
    <property type="entry name" value="Homeodomain-like"/>
    <property type="match status" value="1"/>
</dbReference>
<evidence type="ECO:0000313" key="5">
    <source>
        <dbReference type="EMBL" id="RPD40108.1"/>
    </source>
</evidence>
<sequence>MFPWYLKIKHMADKKEQIEIVSLSEYGHVADEQYEFSVSTLCNLGCAFFEHQNAPHRHNFYTIYWIKKGELTHTIDMVTHVVKRNTLFFLAPGQVHQLKLSEKVDGYMIAFHDSLMCPSDQSDMASVRKGLFVNDAFSSVIDLTESDDEKELDWLVQRMMREIENKAPNYGVAFQNLLQYFLVVASRNTTMPVAVIPEYQAKHNSALFMNFKTLIEQKYKELKNVSEYASLLHIKPVLLNEISKQLSGITAGEHIRNRVILEAQRYLYNTDLTAKEIAYKLGFEDPHYFSRFFKKYTSQSPSEFKELAKV</sequence>
<evidence type="ECO:0000313" key="6">
    <source>
        <dbReference type="Proteomes" id="UP000279089"/>
    </source>
</evidence>
<dbReference type="InterPro" id="IPR009057">
    <property type="entry name" value="Homeodomain-like_sf"/>
</dbReference>
<comment type="caution">
    <text evidence="5">The sequence shown here is derived from an EMBL/GenBank/DDBJ whole genome shotgun (WGS) entry which is preliminary data.</text>
</comment>
<dbReference type="InterPro" id="IPR018060">
    <property type="entry name" value="HTH_AraC"/>
</dbReference>
<dbReference type="EMBL" id="RMBX01000008">
    <property type="protein sequence ID" value="RPD40108.1"/>
    <property type="molecule type" value="Genomic_DNA"/>
</dbReference>
<dbReference type="SUPFAM" id="SSF46689">
    <property type="entry name" value="Homeodomain-like"/>
    <property type="match status" value="1"/>
</dbReference>
<dbReference type="InterPro" id="IPR037923">
    <property type="entry name" value="HTH-like"/>
</dbReference>
<dbReference type="InterPro" id="IPR003313">
    <property type="entry name" value="AraC-bd"/>
</dbReference>
<keyword evidence="3" id="KW-0804">Transcription</keyword>
<dbReference type="InterPro" id="IPR020449">
    <property type="entry name" value="Tscrpt_reg_AraC-type_HTH"/>
</dbReference>
<dbReference type="SMART" id="SM00342">
    <property type="entry name" value="HTH_ARAC"/>
    <property type="match status" value="1"/>
</dbReference>
<dbReference type="PRINTS" id="PR00032">
    <property type="entry name" value="HTHARAC"/>
</dbReference>
<dbReference type="PANTHER" id="PTHR43280:SF32">
    <property type="entry name" value="TRANSCRIPTIONAL REGULATORY PROTEIN"/>
    <property type="match status" value="1"/>
</dbReference>
<name>A0A3N4M9I9_9BACT</name>
<dbReference type="Pfam" id="PF02311">
    <property type="entry name" value="AraC_binding"/>
    <property type="match status" value="1"/>
</dbReference>
<gene>
    <name evidence="5" type="ORF">EG028_15745</name>
</gene>
<keyword evidence="1" id="KW-0805">Transcription regulation</keyword>
<organism evidence="5 6">
    <name type="scientific">Chitinophaga barathri</name>
    <dbReference type="NCBI Taxonomy" id="1647451"/>
    <lineage>
        <taxon>Bacteria</taxon>
        <taxon>Pseudomonadati</taxon>
        <taxon>Bacteroidota</taxon>
        <taxon>Chitinophagia</taxon>
        <taxon>Chitinophagales</taxon>
        <taxon>Chitinophagaceae</taxon>
        <taxon>Chitinophaga</taxon>
    </lineage>
</organism>
<dbReference type="PANTHER" id="PTHR43280">
    <property type="entry name" value="ARAC-FAMILY TRANSCRIPTIONAL REGULATOR"/>
    <property type="match status" value="1"/>
</dbReference>
<protein>
    <submittedName>
        <fullName evidence="5">Helix-turn-helix domain-containing protein</fullName>
    </submittedName>
</protein>
<keyword evidence="6" id="KW-1185">Reference proteome</keyword>
<dbReference type="GO" id="GO:0003700">
    <property type="term" value="F:DNA-binding transcription factor activity"/>
    <property type="evidence" value="ECO:0007669"/>
    <property type="project" value="InterPro"/>
</dbReference>
<feature type="domain" description="HTH araC/xylS-type" evidence="4">
    <location>
        <begin position="209"/>
        <end position="307"/>
    </location>
</feature>
<dbReference type="SUPFAM" id="SSF51215">
    <property type="entry name" value="Regulatory protein AraC"/>
    <property type="match status" value="1"/>
</dbReference>
<dbReference type="PROSITE" id="PS01124">
    <property type="entry name" value="HTH_ARAC_FAMILY_2"/>
    <property type="match status" value="1"/>
</dbReference>
<reference evidence="6" key="1">
    <citation type="submission" date="2018-11" db="EMBL/GenBank/DDBJ databases">
        <title>Chitinophaga lutea sp.nov., isolate from arsenic contaminated soil.</title>
        <authorList>
            <person name="Zong Y."/>
        </authorList>
    </citation>
    <scope>NUCLEOTIDE SEQUENCE [LARGE SCALE GENOMIC DNA]</scope>
    <source>
        <strain evidence="6">YLT18</strain>
    </source>
</reference>
<evidence type="ECO:0000259" key="4">
    <source>
        <dbReference type="PROSITE" id="PS01124"/>
    </source>
</evidence>
<dbReference type="InterPro" id="IPR014710">
    <property type="entry name" value="RmlC-like_jellyroll"/>
</dbReference>
<proteinExistence type="predicted"/>
<dbReference type="Gene3D" id="2.60.120.10">
    <property type="entry name" value="Jelly Rolls"/>
    <property type="match status" value="1"/>
</dbReference>
<dbReference type="AlphaFoldDB" id="A0A3N4M9I9"/>
<evidence type="ECO:0000256" key="1">
    <source>
        <dbReference type="ARBA" id="ARBA00023015"/>
    </source>
</evidence>
<keyword evidence="2" id="KW-0238">DNA-binding</keyword>
<dbReference type="Pfam" id="PF12833">
    <property type="entry name" value="HTH_18"/>
    <property type="match status" value="1"/>
</dbReference>
<dbReference type="Proteomes" id="UP000279089">
    <property type="component" value="Unassembled WGS sequence"/>
</dbReference>
<dbReference type="GO" id="GO:0043565">
    <property type="term" value="F:sequence-specific DNA binding"/>
    <property type="evidence" value="ECO:0007669"/>
    <property type="project" value="InterPro"/>
</dbReference>
<evidence type="ECO:0000256" key="2">
    <source>
        <dbReference type="ARBA" id="ARBA00023125"/>
    </source>
</evidence>